<name>A0ABQ9IHN8_9NEOP</name>
<evidence type="ECO:0000313" key="2">
    <source>
        <dbReference type="Proteomes" id="UP001159363"/>
    </source>
</evidence>
<keyword evidence="2" id="KW-1185">Reference proteome</keyword>
<reference evidence="1 2" key="1">
    <citation type="submission" date="2023-02" db="EMBL/GenBank/DDBJ databases">
        <title>LHISI_Scaffold_Assembly.</title>
        <authorList>
            <person name="Stuart O.P."/>
            <person name="Cleave R."/>
            <person name="Magrath M.J.L."/>
            <person name="Mikheyev A.S."/>
        </authorList>
    </citation>
    <scope>NUCLEOTIDE SEQUENCE [LARGE SCALE GENOMIC DNA]</scope>
    <source>
        <strain evidence="1">Daus_M_001</strain>
        <tissue evidence="1">Leg muscle</tissue>
    </source>
</reference>
<dbReference type="EMBL" id="JARBHB010000001">
    <property type="protein sequence ID" value="KAJ8896210.1"/>
    <property type="molecule type" value="Genomic_DNA"/>
</dbReference>
<comment type="caution">
    <text evidence="1">The sequence shown here is derived from an EMBL/GenBank/DDBJ whole genome shotgun (WGS) entry which is preliminary data.</text>
</comment>
<protein>
    <submittedName>
        <fullName evidence="1">Uncharacterized protein</fullName>
    </submittedName>
</protein>
<sequence length="199" mass="21901">MGILPDHVVGRQVFSRPSRFHHLCIPVLLHVHLISPSSALKYLTLRVSKIYTPAGHALQRLSLTPQHDDGEETCFDSFQCGIIGQAAISVADGGIRHPTNLPCDLPNFPHTGMNLSVTARIQIRFPFGNAKLVVWPTALLFVQTRSGDFTPLLFRGVFMATFTAMAPDNPAQARSHLKPDLRCIGLALICIPFSNHPSY</sequence>
<proteinExistence type="predicted"/>
<accession>A0ABQ9IHN8</accession>
<evidence type="ECO:0000313" key="1">
    <source>
        <dbReference type="EMBL" id="KAJ8896210.1"/>
    </source>
</evidence>
<gene>
    <name evidence="1" type="ORF">PR048_001553</name>
</gene>
<organism evidence="1 2">
    <name type="scientific">Dryococelus australis</name>
    <dbReference type="NCBI Taxonomy" id="614101"/>
    <lineage>
        <taxon>Eukaryota</taxon>
        <taxon>Metazoa</taxon>
        <taxon>Ecdysozoa</taxon>
        <taxon>Arthropoda</taxon>
        <taxon>Hexapoda</taxon>
        <taxon>Insecta</taxon>
        <taxon>Pterygota</taxon>
        <taxon>Neoptera</taxon>
        <taxon>Polyneoptera</taxon>
        <taxon>Phasmatodea</taxon>
        <taxon>Verophasmatodea</taxon>
        <taxon>Anareolatae</taxon>
        <taxon>Phasmatidae</taxon>
        <taxon>Eurycanthinae</taxon>
        <taxon>Dryococelus</taxon>
    </lineage>
</organism>
<dbReference type="Proteomes" id="UP001159363">
    <property type="component" value="Chromosome 1"/>
</dbReference>